<evidence type="ECO:0000256" key="5">
    <source>
        <dbReference type="SAM" id="SignalP"/>
    </source>
</evidence>
<feature type="signal peptide" evidence="5">
    <location>
        <begin position="1"/>
        <end position="27"/>
    </location>
</feature>
<evidence type="ECO:0000256" key="4">
    <source>
        <dbReference type="ARBA" id="ARBA00022729"/>
    </source>
</evidence>
<feature type="chain" id="PRO_5042913829" evidence="5">
    <location>
        <begin position="28"/>
        <end position="335"/>
    </location>
</feature>
<name>A0AAN1XU09_UNVUL</name>
<dbReference type="NCBIfam" id="TIGR00787">
    <property type="entry name" value="dctP"/>
    <property type="match status" value="1"/>
</dbReference>
<evidence type="ECO:0000313" key="6">
    <source>
        <dbReference type="EMBL" id="BDE05568.1"/>
    </source>
</evidence>
<keyword evidence="4 5" id="KW-0732">Signal</keyword>
<organism evidence="6 7">
    <name type="scientific">Vulcanimicrobium alpinum</name>
    <dbReference type="NCBI Taxonomy" id="3016050"/>
    <lineage>
        <taxon>Bacteria</taxon>
        <taxon>Bacillati</taxon>
        <taxon>Vulcanimicrobiota</taxon>
        <taxon>Vulcanimicrobiia</taxon>
        <taxon>Vulcanimicrobiales</taxon>
        <taxon>Vulcanimicrobiaceae</taxon>
        <taxon>Vulcanimicrobium</taxon>
    </lineage>
</organism>
<keyword evidence="3" id="KW-0813">Transport</keyword>
<keyword evidence="7" id="KW-1185">Reference proteome</keyword>
<reference evidence="6 7" key="1">
    <citation type="journal article" date="2022" name="ISME Commun">
        <title>Vulcanimicrobium alpinus gen. nov. sp. nov., the first cultivated representative of the candidate phylum 'Eremiobacterota', is a metabolically versatile aerobic anoxygenic phototroph.</title>
        <authorList>
            <person name="Yabe S."/>
            <person name="Muto K."/>
            <person name="Abe K."/>
            <person name="Yokota A."/>
            <person name="Staudigel H."/>
            <person name="Tebo B.M."/>
        </authorList>
    </citation>
    <scope>NUCLEOTIDE SEQUENCE [LARGE SCALE GENOMIC DNA]</scope>
    <source>
        <strain evidence="6 7">WC8-2</strain>
    </source>
</reference>
<comment type="subcellular location">
    <subcellularLocation>
        <location evidence="1">Cell envelope</location>
    </subcellularLocation>
</comment>
<gene>
    <name evidence="6" type="ORF">WPS_08440</name>
</gene>
<dbReference type="RefSeq" id="WP_317996598.1">
    <property type="nucleotide sequence ID" value="NZ_AP025523.1"/>
</dbReference>
<dbReference type="PIRSF" id="PIRSF006470">
    <property type="entry name" value="DctB"/>
    <property type="match status" value="1"/>
</dbReference>
<evidence type="ECO:0000256" key="1">
    <source>
        <dbReference type="ARBA" id="ARBA00004196"/>
    </source>
</evidence>
<comment type="similarity">
    <text evidence="2">Belongs to the bacterial solute-binding protein 7 family.</text>
</comment>
<dbReference type="Pfam" id="PF03480">
    <property type="entry name" value="DctP"/>
    <property type="match status" value="1"/>
</dbReference>
<dbReference type="InterPro" id="IPR038404">
    <property type="entry name" value="TRAP_DctP_sf"/>
</dbReference>
<dbReference type="GO" id="GO:0055085">
    <property type="term" value="P:transmembrane transport"/>
    <property type="evidence" value="ECO:0007669"/>
    <property type="project" value="InterPro"/>
</dbReference>
<evidence type="ECO:0000256" key="2">
    <source>
        <dbReference type="ARBA" id="ARBA00009023"/>
    </source>
</evidence>
<evidence type="ECO:0000313" key="7">
    <source>
        <dbReference type="Proteomes" id="UP001317532"/>
    </source>
</evidence>
<dbReference type="Gene3D" id="3.40.190.170">
    <property type="entry name" value="Bacterial extracellular solute-binding protein, family 7"/>
    <property type="match status" value="1"/>
</dbReference>
<evidence type="ECO:0000256" key="3">
    <source>
        <dbReference type="ARBA" id="ARBA00022448"/>
    </source>
</evidence>
<dbReference type="GO" id="GO:0030288">
    <property type="term" value="C:outer membrane-bounded periplasmic space"/>
    <property type="evidence" value="ECO:0007669"/>
    <property type="project" value="InterPro"/>
</dbReference>
<dbReference type="NCBIfam" id="NF037995">
    <property type="entry name" value="TRAP_S1"/>
    <property type="match status" value="1"/>
</dbReference>
<dbReference type="PANTHER" id="PTHR33376">
    <property type="match status" value="1"/>
</dbReference>
<sequence length="335" mass="37322">MPVTRQGFVAGSAATIASIAIVTPARAADFTLKYGHDLPVEHPINVRSVEAFAKIAKATGGRVQIKSFPTSVLGSDPSMISQIRSGAIDALAMPGAFLNAIVPLASIENLAYAFPNRETVFRAMDGDLGAVIRDEFRSKGLVVLDKIWENGFREITTSTKPIRNVNDLAGLKIRVSPGKIRVDTFQSLGASPSPIALSELYTSLQTHVIDAQENPLLLIDQQKFYEVQKYVSMSDHIWSGYWTLFNPDVWTKLGKSYQDIISKEMSAATLLARNDNVQLNKSVREKLQRRGMQFNDVDKNSFKKKLQDAKYYERWKDEFGEKAWTALEKYANKLA</sequence>
<protein>
    <submittedName>
        <fullName evidence="6">ABC transporter substrate-binding protein</fullName>
    </submittedName>
</protein>
<dbReference type="CDD" id="cd13603">
    <property type="entry name" value="PBP2_TRAP_Siap_TeaA_like"/>
    <property type="match status" value="1"/>
</dbReference>
<dbReference type="KEGG" id="vab:WPS_08440"/>
<dbReference type="PANTHER" id="PTHR33376:SF4">
    <property type="entry name" value="SIALIC ACID-BINDING PERIPLASMIC PROTEIN SIAP"/>
    <property type="match status" value="1"/>
</dbReference>
<accession>A0AAN1XU09</accession>
<dbReference type="InterPro" id="IPR004682">
    <property type="entry name" value="TRAP_DctP"/>
</dbReference>
<dbReference type="InterPro" id="IPR018389">
    <property type="entry name" value="DctP_fam"/>
</dbReference>
<dbReference type="Proteomes" id="UP001317532">
    <property type="component" value="Chromosome"/>
</dbReference>
<dbReference type="AlphaFoldDB" id="A0AAN1XU09"/>
<dbReference type="EMBL" id="AP025523">
    <property type="protein sequence ID" value="BDE05568.1"/>
    <property type="molecule type" value="Genomic_DNA"/>
</dbReference>
<proteinExistence type="inferred from homology"/>